<dbReference type="GO" id="GO:0000166">
    <property type="term" value="F:nucleotide binding"/>
    <property type="evidence" value="ECO:0007669"/>
    <property type="project" value="UniProtKB-KW"/>
</dbReference>
<dbReference type="InterPro" id="IPR039039">
    <property type="entry name" value="RAI1-like_fam"/>
</dbReference>
<keyword evidence="2" id="KW-0694">RNA-binding</keyword>
<keyword evidence="2" id="KW-0540">Nuclease</keyword>
<dbReference type="Proteomes" id="UP001153620">
    <property type="component" value="Chromosome 3"/>
</dbReference>
<dbReference type="InterPro" id="IPR013961">
    <property type="entry name" value="RAI1"/>
</dbReference>
<dbReference type="GO" id="GO:0000956">
    <property type="term" value="P:nuclear-transcribed mRNA catabolic process"/>
    <property type="evidence" value="ECO:0007669"/>
    <property type="project" value="TreeGrafter"/>
</dbReference>
<dbReference type="Pfam" id="PF08652">
    <property type="entry name" value="RAI1"/>
    <property type="match status" value="1"/>
</dbReference>
<keyword evidence="2" id="KW-0539">Nucleus</keyword>
<evidence type="ECO:0000256" key="2">
    <source>
        <dbReference type="RuleBase" id="RU367113"/>
    </source>
</evidence>
<keyword evidence="6" id="KW-1185">Reference proteome</keyword>
<dbReference type="GO" id="GO:0034353">
    <property type="term" value="F:mRNA 5'-diphosphatase activity"/>
    <property type="evidence" value="ECO:0007669"/>
    <property type="project" value="TreeGrafter"/>
</dbReference>
<keyword evidence="2" id="KW-0547">Nucleotide-binding</keyword>
<dbReference type="PANTHER" id="PTHR12395">
    <property type="entry name" value="DOM-3 RELATED"/>
    <property type="match status" value="1"/>
</dbReference>
<dbReference type="GO" id="GO:0005829">
    <property type="term" value="C:cytosol"/>
    <property type="evidence" value="ECO:0007669"/>
    <property type="project" value="TreeGrafter"/>
</dbReference>
<dbReference type="PANTHER" id="PTHR12395:SF9">
    <property type="entry name" value="DECAPPING AND EXORIBONUCLEASE PROTEIN"/>
    <property type="match status" value="1"/>
</dbReference>
<name>A0A9N9WS89_9DIPT</name>
<dbReference type="GO" id="GO:0003723">
    <property type="term" value="F:RNA binding"/>
    <property type="evidence" value="ECO:0007669"/>
    <property type="project" value="UniProtKB-KW"/>
</dbReference>
<keyword evidence="2" id="KW-0479">Metal-binding</keyword>
<dbReference type="AlphaFoldDB" id="A0A9N9WS89"/>
<dbReference type="GO" id="GO:0110155">
    <property type="term" value="P:NAD-cap decapping"/>
    <property type="evidence" value="ECO:0007669"/>
    <property type="project" value="TreeGrafter"/>
</dbReference>
<evidence type="ECO:0000313" key="5">
    <source>
        <dbReference type="EMBL" id="CAG9807066.1"/>
    </source>
</evidence>
<dbReference type="GO" id="GO:0004518">
    <property type="term" value="F:nuclease activity"/>
    <property type="evidence" value="ECO:0007669"/>
    <property type="project" value="UniProtKB-KW"/>
</dbReference>
<evidence type="ECO:0000313" key="6">
    <source>
        <dbReference type="Proteomes" id="UP001153620"/>
    </source>
</evidence>
<protein>
    <recommendedName>
        <fullName evidence="2">Decapping nuclease</fullName>
        <ecNumber evidence="2">3.6.1.-</ecNumber>
    </recommendedName>
</protein>
<dbReference type="OrthoDB" id="5853397at2759"/>
<organism evidence="5 6">
    <name type="scientific">Chironomus riparius</name>
    <dbReference type="NCBI Taxonomy" id="315576"/>
    <lineage>
        <taxon>Eukaryota</taxon>
        <taxon>Metazoa</taxon>
        <taxon>Ecdysozoa</taxon>
        <taxon>Arthropoda</taxon>
        <taxon>Hexapoda</taxon>
        <taxon>Insecta</taxon>
        <taxon>Pterygota</taxon>
        <taxon>Neoptera</taxon>
        <taxon>Endopterygota</taxon>
        <taxon>Diptera</taxon>
        <taxon>Nematocera</taxon>
        <taxon>Chironomoidea</taxon>
        <taxon>Chironomidae</taxon>
        <taxon>Chironominae</taxon>
        <taxon>Chironomus</taxon>
    </lineage>
</organism>
<evidence type="ECO:0000256" key="1">
    <source>
        <dbReference type="ARBA" id="ARBA00006562"/>
    </source>
</evidence>
<dbReference type="EMBL" id="OU895879">
    <property type="protein sequence ID" value="CAG9807066.1"/>
    <property type="molecule type" value="Genomic_DNA"/>
</dbReference>
<evidence type="ECO:0000256" key="3">
    <source>
        <dbReference type="SAM" id="MobiDB-lite"/>
    </source>
</evidence>
<feature type="region of interest" description="Disordered" evidence="3">
    <location>
        <begin position="1"/>
        <end position="20"/>
    </location>
</feature>
<comment type="subcellular location">
    <subcellularLocation>
        <location evidence="2">Nucleus</location>
    </subcellularLocation>
</comment>
<reference evidence="5" key="1">
    <citation type="submission" date="2022-01" db="EMBL/GenBank/DDBJ databases">
        <authorList>
            <person name="King R."/>
        </authorList>
    </citation>
    <scope>NUCLEOTIDE SEQUENCE</scope>
</reference>
<feature type="domain" description="RAI1-like" evidence="4">
    <location>
        <begin position="45"/>
        <end position="339"/>
    </location>
</feature>
<sequence>MSKLIPKRNQDEVEISEETKRPRSIERTAISLKNANANKLEVSWVGIYSMDKDEYKNDMSSLKYLKLPKIIDFNLNESSIQKKSCGQSFLNRLNQMIKFIEENYEKVKSETKPIAADFVCTRGVLKKIMEFKYFPANFKMYTLKLKGTIYIALEYDDAQFQNFGHEFEKRLLTSNPDSEPGETEGKEFCVVIERIVDDVKILFNVECDGIESNTLVEDFNDLKDATIVELKTRIDKQQFRDNTHFAWLIQSHVSGIIDKIYEGRRDENAIVKNIIIHDLKELEDKGKEQKGYDLNQCYVYLRNFLNKVRDEMINVVNFKEVFVYSFIKRGFYQELDEMNSQIDSQVKSTNWIPPPTIENREILPKSYIDFINKC</sequence>
<evidence type="ECO:0000259" key="4">
    <source>
        <dbReference type="Pfam" id="PF08652"/>
    </source>
</evidence>
<comment type="cofactor">
    <cofactor evidence="2">
        <name>a divalent metal cation</name>
        <dbReference type="ChEBI" id="CHEBI:60240"/>
    </cofactor>
</comment>
<comment type="similarity">
    <text evidence="1 2">Belongs to the DXO/Dom3Z family.</text>
</comment>
<dbReference type="GO" id="GO:0046872">
    <property type="term" value="F:metal ion binding"/>
    <property type="evidence" value="ECO:0007669"/>
    <property type="project" value="UniProtKB-KW"/>
</dbReference>
<comment type="function">
    <text evidence="2">Decapping enzyme for NAD-capped RNAs: specifically hydrolyzes the nicotinamide adenine dinucleotide (NAD) cap from a subset of RNAs by removing the entire NAD moiety from the 5'-end of an NAD-capped RNA.</text>
</comment>
<reference evidence="5" key="2">
    <citation type="submission" date="2022-10" db="EMBL/GenBank/DDBJ databases">
        <authorList>
            <consortium name="ENA_rothamsted_submissions"/>
            <consortium name="culmorum"/>
            <person name="King R."/>
        </authorList>
    </citation>
    <scope>NUCLEOTIDE SEQUENCE</scope>
</reference>
<dbReference type="EC" id="3.6.1.-" evidence="2"/>
<dbReference type="GO" id="GO:0005634">
    <property type="term" value="C:nucleus"/>
    <property type="evidence" value="ECO:0007669"/>
    <property type="project" value="UniProtKB-SubCell"/>
</dbReference>
<keyword evidence="2" id="KW-0378">Hydrolase</keyword>
<gene>
    <name evidence="5" type="ORF">CHIRRI_LOCUS9916</name>
</gene>
<proteinExistence type="inferred from homology"/>
<accession>A0A9N9WS89</accession>